<dbReference type="GO" id="GO:0042025">
    <property type="term" value="C:host cell nucleus"/>
    <property type="evidence" value="ECO:0007669"/>
    <property type="project" value="UniProtKB-SubCell"/>
</dbReference>
<evidence type="ECO:0000256" key="4">
    <source>
        <dbReference type="ARBA" id="ARBA00022741"/>
    </source>
</evidence>
<proteinExistence type="predicted"/>
<dbReference type="SUPFAM" id="SSF52540">
    <property type="entry name" value="P-loop containing nucleoside triphosphate hydrolases"/>
    <property type="match status" value="1"/>
</dbReference>
<keyword evidence="3" id="KW-0235">DNA replication</keyword>
<comment type="subcellular location">
    <subcellularLocation>
        <location evidence="1">Host nucleus</location>
    </subcellularLocation>
</comment>
<evidence type="ECO:0000256" key="1">
    <source>
        <dbReference type="ARBA" id="ARBA00004147"/>
    </source>
</evidence>
<feature type="region of interest" description="Disordered" evidence="6">
    <location>
        <begin position="1"/>
        <end position="44"/>
    </location>
</feature>
<dbReference type="InterPro" id="IPR027417">
    <property type="entry name" value="P-loop_NTPase"/>
</dbReference>
<name>A0A6B9KG95_9VIRU</name>
<evidence type="ECO:0000259" key="7">
    <source>
        <dbReference type="PROSITE" id="PS51206"/>
    </source>
</evidence>
<dbReference type="Gene3D" id="3.40.50.300">
    <property type="entry name" value="P-loop containing nucleotide triphosphate hydrolases"/>
    <property type="match status" value="1"/>
</dbReference>
<evidence type="ECO:0000256" key="6">
    <source>
        <dbReference type="SAM" id="MobiDB-lite"/>
    </source>
</evidence>
<feature type="domain" description="SF3 helicase" evidence="7">
    <location>
        <begin position="391"/>
        <end position="546"/>
    </location>
</feature>
<accession>A0A6B9KG95</accession>
<dbReference type="PROSITE" id="PS51206">
    <property type="entry name" value="SF3_HELICASE_1"/>
    <property type="match status" value="1"/>
</dbReference>
<keyword evidence="5" id="KW-0067">ATP-binding</keyword>
<evidence type="ECO:0000313" key="8">
    <source>
        <dbReference type="EMBL" id="QHA33820.1"/>
    </source>
</evidence>
<dbReference type="Pfam" id="PF01057">
    <property type="entry name" value="Parvo_NS1"/>
    <property type="match status" value="1"/>
</dbReference>
<dbReference type="EMBL" id="MN661135">
    <property type="protein sequence ID" value="QHA33820.1"/>
    <property type="molecule type" value="Genomic_DNA"/>
</dbReference>
<dbReference type="GO" id="GO:0006260">
    <property type="term" value="P:DNA replication"/>
    <property type="evidence" value="ECO:0007669"/>
    <property type="project" value="UniProtKB-KW"/>
</dbReference>
<evidence type="ECO:0000256" key="2">
    <source>
        <dbReference type="ARBA" id="ARBA00022562"/>
    </source>
</evidence>
<keyword evidence="2" id="KW-1048">Host nucleus</keyword>
<reference evidence="8" key="1">
    <citation type="submission" date="2019-11" db="EMBL/GenBank/DDBJ databases">
        <authorList>
            <person name="Nitsche A."/>
            <person name="Hankeln T."/>
            <person name="Acosta O."/>
            <person name="Velez I.D."/>
            <person name="Schiemann D.J."/>
        </authorList>
    </citation>
    <scope>NUCLEOTIDE SEQUENCE</scope>
    <source>
        <strain evidence="8">Mati1755-12</strain>
    </source>
</reference>
<dbReference type="InterPro" id="IPR001257">
    <property type="entry name" value="Parvovirus_NS1_helicase"/>
</dbReference>
<keyword evidence="4" id="KW-0547">Nucleotide-binding</keyword>
<dbReference type="GO" id="GO:0005524">
    <property type="term" value="F:ATP binding"/>
    <property type="evidence" value="ECO:0007669"/>
    <property type="project" value="UniProtKB-KW"/>
</dbReference>
<evidence type="ECO:0000256" key="5">
    <source>
        <dbReference type="ARBA" id="ARBA00022840"/>
    </source>
</evidence>
<organism evidence="8">
    <name type="scientific">Atrato Denso-like virus</name>
    <dbReference type="NCBI Taxonomy" id="2689332"/>
    <lineage>
        <taxon>Viruses</taxon>
        <taxon>Monodnaviria</taxon>
        <taxon>Shotokuvirae</taxon>
        <taxon>Cossaviricota</taxon>
        <taxon>Quintoviricetes</taxon>
        <taxon>Piccovirales</taxon>
        <taxon>Parvoviridae</taxon>
        <taxon>Densovirinae</taxon>
    </lineage>
</organism>
<dbReference type="GO" id="GO:0019079">
    <property type="term" value="P:viral genome replication"/>
    <property type="evidence" value="ECO:0007669"/>
    <property type="project" value="InterPro"/>
</dbReference>
<protein>
    <submittedName>
        <fullName evidence="8">Putative non-structural protein NS1</fullName>
    </submittedName>
</protein>
<evidence type="ECO:0000256" key="3">
    <source>
        <dbReference type="ARBA" id="ARBA00022705"/>
    </source>
</evidence>
<dbReference type="InterPro" id="IPR014015">
    <property type="entry name" value="Helicase_SF3_DNA-vir"/>
</dbReference>
<sequence length="580" mass="67412">MESLFEEQDSRGSVEENYEGESTAESGNLESLAGSDDGDRVQPESAHLKRGLNYYIKREDTRERYYVSGIWKVADVETVSRLYQRLDQCNSSIRFLYAFLDDNHVHVIHDCTYTSSACRCFKPKLIRKRSVRRQLFELERADVDAIINYFFSRGKIYVYGKMRIYQGAGFSNRVVYNRPNEDTWQRALQSKNVSIPFPSDEAIPRYYQTGAGFDSEALFGDDATDEASVSENQGATRTSDQRSIYSARTRRYHPYGLRGNRTTATAEEIEKELLMILCTPLQETLISEDFQNNRVLKYLDETEQSVKSALRCVDLKFKNMSIGKLIEFYKTKENFKYGHPLWFSHSISKFSETYMSITKSYNVLILWIAFEFCGLDVDEMMEYNKDDLNLDTWIQISTFVKKVFLWLQGKFGRKYTLYFIGPTQCGKTMFADMIMDFRLSVGVLKNFNKNTTFPLNSCNNKDMYYLNEPNISPDHLEEWKKLSGGDRHNIDVKYKQGTTQAGSKVLLTGNNYALPRDPIFNSRIEYFHCKYAPFLRLTNSKRYHPLALIKLLEVAEDVLEEKIVTDDIIIVDNEVEYITV</sequence>